<dbReference type="PANTHER" id="PTHR11353">
    <property type="entry name" value="CHAPERONIN"/>
    <property type="match status" value="1"/>
</dbReference>
<reference evidence="10" key="1">
    <citation type="journal article" date="2006" name="Science">
        <title>Ancient noncoding elements conserved in the human genome.</title>
        <authorList>
            <person name="Venkatesh B."/>
            <person name="Kirkness E.F."/>
            <person name="Loh Y.H."/>
            <person name="Halpern A.L."/>
            <person name="Lee A.P."/>
            <person name="Johnson J."/>
            <person name="Dandona N."/>
            <person name="Viswanathan L.D."/>
            <person name="Tay A."/>
            <person name="Venter J.C."/>
            <person name="Strausberg R.L."/>
            <person name="Brenner S."/>
        </authorList>
    </citation>
    <scope>NUCLEOTIDE SEQUENCE [LARGE SCALE GENOMIC DNA]</scope>
</reference>
<comment type="subcellular location">
    <subcellularLocation>
        <location evidence="1">Cytoplasm</location>
    </subcellularLocation>
</comment>
<dbReference type="GO" id="GO:0016887">
    <property type="term" value="F:ATP hydrolysis activity"/>
    <property type="evidence" value="ECO:0007669"/>
    <property type="project" value="InterPro"/>
</dbReference>
<dbReference type="InterPro" id="IPR027410">
    <property type="entry name" value="TCP-1-like_intermed_sf"/>
</dbReference>
<keyword evidence="10" id="KW-1185">Reference proteome</keyword>
<evidence type="ECO:0000256" key="4">
    <source>
        <dbReference type="ARBA" id="ARBA00022741"/>
    </source>
</evidence>
<evidence type="ECO:0000256" key="1">
    <source>
        <dbReference type="ARBA" id="ARBA00004496"/>
    </source>
</evidence>
<dbReference type="InterPro" id="IPR027409">
    <property type="entry name" value="GroEL-like_apical_dom_sf"/>
</dbReference>
<reference evidence="9" key="5">
    <citation type="submission" date="2025-09" db="UniProtKB">
        <authorList>
            <consortium name="Ensembl"/>
        </authorList>
    </citation>
    <scope>IDENTIFICATION</scope>
</reference>
<accession>A0A4W3GNP0</accession>
<organism evidence="9 10">
    <name type="scientific">Callorhinchus milii</name>
    <name type="common">Ghost shark</name>
    <dbReference type="NCBI Taxonomy" id="7868"/>
    <lineage>
        <taxon>Eukaryota</taxon>
        <taxon>Metazoa</taxon>
        <taxon>Chordata</taxon>
        <taxon>Craniata</taxon>
        <taxon>Vertebrata</taxon>
        <taxon>Chondrichthyes</taxon>
        <taxon>Holocephali</taxon>
        <taxon>Chimaeriformes</taxon>
        <taxon>Callorhinchidae</taxon>
        <taxon>Callorhinchus</taxon>
    </lineage>
</organism>
<dbReference type="GO" id="GO:0005737">
    <property type="term" value="C:cytoplasm"/>
    <property type="evidence" value="ECO:0007669"/>
    <property type="project" value="UniProtKB-SubCell"/>
</dbReference>
<dbReference type="Gene3D" id="3.30.260.10">
    <property type="entry name" value="TCP-1-like chaperonin intermediate domain"/>
    <property type="match status" value="1"/>
</dbReference>
<proteinExistence type="inferred from homology"/>
<dbReference type="AlphaFoldDB" id="A0A4W3GNP0"/>
<gene>
    <name evidence="9" type="primary">LOC103172623</name>
</gene>
<dbReference type="InterPro" id="IPR017998">
    <property type="entry name" value="Chaperone_TCP-1"/>
</dbReference>
<dbReference type="InParanoid" id="A0A4W3GNP0"/>
<dbReference type="CDD" id="cd03341">
    <property type="entry name" value="TCP1_theta"/>
    <property type="match status" value="1"/>
</dbReference>
<dbReference type="SUPFAM" id="SSF48592">
    <property type="entry name" value="GroEL equatorial domain-like"/>
    <property type="match status" value="1"/>
</dbReference>
<evidence type="ECO:0000256" key="6">
    <source>
        <dbReference type="ARBA" id="ARBA00023186"/>
    </source>
</evidence>
<dbReference type="GO" id="GO:0140662">
    <property type="term" value="F:ATP-dependent protein folding chaperone"/>
    <property type="evidence" value="ECO:0007669"/>
    <property type="project" value="InterPro"/>
</dbReference>
<reference evidence="10" key="2">
    <citation type="journal article" date="2007" name="PLoS Biol.">
        <title>Survey sequencing and comparative analysis of the elephant shark (Callorhinchus milii) genome.</title>
        <authorList>
            <person name="Venkatesh B."/>
            <person name="Kirkness E.F."/>
            <person name="Loh Y.H."/>
            <person name="Halpern A.L."/>
            <person name="Lee A.P."/>
            <person name="Johnson J."/>
            <person name="Dandona N."/>
            <person name="Viswanathan L.D."/>
            <person name="Tay A."/>
            <person name="Venter J.C."/>
            <person name="Strausberg R.L."/>
            <person name="Brenner S."/>
        </authorList>
    </citation>
    <scope>NUCLEOTIDE SEQUENCE [LARGE SCALE GENOMIC DNA]</scope>
</reference>
<evidence type="ECO:0000256" key="2">
    <source>
        <dbReference type="ARBA" id="ARBA00008020"/>
    </source>
</evidence>
<name>A0A4W3GNP0_CALMI</name>
<dbReference type="GeneTree" id="ENSGT00550000074783"/>
<dbReference type="SUPFAM" id="SSF54849">
    <property type="entry name" value="GroEL-intermediate domain like"/>
    <property type="match status" value="1"/>
</dbReference>
<dbReference type="Gene3D" id="3.50.7.10">
    <property type="entry name" value="GroEL"/>
    <property type="match status" value="1"/>
</dbReference>
<keyword evidence="5 7" id="KW-0067">ATP-binding</keyword>
<dbReference type="Pfam" id="PF00118">
    <property type="entry name" value="Cpn60_TCP1"/>
    <property type="match status" value="1"/>
</dbReference>
<evidence type="ECO:0000256" key="7">
    <source>
        <dbReference type="RuleBase" id="RU004187"/>
    </source>
</evidence>
<dbReference type="FunFam" id="3.50.7.10:FF:000008">
    <property type="entry name" value="T-complex protein 1 subunit theta"/>
    <property type="match status" value="1"/>
</dbReference>
<keyword evidence="6 7" id="KW-0143">Chaperone</keyword>
<sequence length="555" mass="60072">MAAHVPKAPGYLQMLTSGSRYYSGQEEVVYRNIEACKELSRSLKAIYGPSGLNKLVINHLEKILVTADTATVLQEFQIEHPAASMLLQAVKMQEEEVGDGRNFVLILAGSLLENAGGLLRMGLSVPEVVKGYRKGCKKALDVLENLTCSSLKDIRDLQEVASVLRTPIGSKLHGYQDLLSRLVAQSCVSVMSQSAGSFHTDQVRVCKILGAGIQDSLVLEGMAFKRETEGLVNAVQDARIVIYQCPFDLAQPETKGTVLLKNAREMLSYSQGEEMLMETQVRELAGSGVNVVVVGGKIGDMALHYADKYRLMVMRLQSRHDLRRLGKAVGTAPLMKLATPLPGETGHCKRVYTQEMGDTQVVVFEQERGLSAVATIVLRGSTERLQDNVEQAVADGLSAYRALSQDGRLLPGAGATEMELAVKIADHGSTCPGLDQYAIKAYAKAFESLVEALVQNSGEREGHILARLCAIHQEGGRNVGFDLDGREVEAGGGVLDAAEAGIFDPYLVKFWGIKLATNAAVTILSVDQIIMAKKSGGPKPRGDNPNWDEPPDHID</sequence>
<evidence type="ECO:0000256" key="8">
    <source>
        <dbReference type="SAM" id="MobiDB-lite"/>
    </source>
</evidence>
<dbReference type="NCBIfam" id="TIGR02346">
    <property type="entry name" value="chap_CCT_theta"/>
    <property type="match status" value="1"/>
</dbReference>
<dbReference type="Proteomes" id="UP000314986">
    <property type="component" value="Unassembled WGS sequence"/>
</dbReference>
<dbReference type="Ensembl" id="ENSCMIT00000005325.1">
    <property type="protein sequence ID" value="ENSCMIP00000005141.1"/>
    <property type="gene ID" value="ENSCMIG00000003033.1"/>
</dbReference>
<feature type="region of interest" description="Disordered" evidence="8">
    <location>
        <begin position="534"/>
        <end position="555"/>
    </location>
</feature>
<evidence type="ECO:0000313" key="10">
    <source>
        <dbReference type="Proteomes" id="UP000314986"/>
    </source>
</evidence>
<dbReference type="InterPro" id="IPR002423">
    <property type="entry name" value="Cpn60/GroEL/TCP-1"/>
</dbReference>
<comment type="similarity">
    <text evidence="2 7">Belongs to the TCP-1 chaperonin family.</text>
</comment>
<evidence type="ECO:0000256" key="3">
    <source>
        <dbReference type="ARBA" id="ARBA00022490"/>
    </source>
</evidence>
<evidence type="ECO:0000256" key="5">
    <source>
        <dbReference type="ARBA" id="ARBA00022840"/>
    </source>
</evidence>
<dbReference type="Gene3D" id="1.10.560.10">
    <property type="entry name" value="GroEL-like equatorial domain"/>
    <property type="match status" value="1"/>
</dbReference>
<evidence type="ECO:0000313" key="9">
    <source>
        <dbReference type="Ensembl" id="ENSCMIP00000005141.1"/>
    </source>
</evidence>
<dbReference type="GO" id="GO:0005524">
    <property type="term" value="F:ATP binding"/>
    <property type="evidence" value="ECO:0007669"/>
    <property type="project" value="UniProtKB-KW"/>
</dbReference>
<dbReference type="PRINTS" id="PR00304">
    <property type="entry name" value="TCOMPLEXTCP1"/>
</dbReference>
<dbReference type="OMA" id="PIMSKQC"/>
<dbReference type="GO" id="GO:0051082">
    <property type="term" value="F:unfolded protein binding"/>
    <property type="evidence" value="ECO:0007669"/>
    <property type="project" value="InterPro"/>
</dbReference>
<keyword evidence="3" id="KW-0963">Cytoplasm</keyword>
<evidence type="ECO:0008006" key="11">
    <source>
        <dbReference type="Google" id="ProtNLM"/>
    </source>
</evidence>
<dbReference type="SUPFAM" id="SSF52029">
    <property type="entry name" value="GroEL apical domain-like"/>
    <property type="match status" value="1"/>
</dbReference>
<dbReference type="InterPro" id="IPR027413">
    <property type="entry name" value="GROEL-like_equatorial_sf"/>
</dbReference>
<keyword evidence="4 7" id="KW-0547">Nucleotide-binding</keyword>
<protein>
    <recommendedName>
        <fullName evidence="11">T-complex protein 1 subunit theta</fullName>
    </recommendedName>
</protein>
<dbReference type="InterPro" id="IPR012721">
    <property type="entry name" value="Chap_CCT_theta"/>
</dbReference>
<reference evidence="9" key="4">
    <citation type="submission" date="2025-08" db="UniProtKB">
        <authorList>
            <consortium name="Ensembl"/>
        </authorList>
    </citation>
    <scope>IDENTIFICATION</scope>
</reference>
<dbReference type="STRING" id="7868.ENSCMIP00000005141"/>
<reference evidence="10" key="3">
    <citation type="journal article" date="2014" name="Nature">
        <title>Elephant shark genome provides unique insights into gnathostome evolution.</title>
        <authorList>
            <consortium name="International Elephant Shark Genome Sequencing Consortium"/>
            <person name="Venkatesh B."/>
            <person name="Lee A.P."/>
            <person name="Ravi V."/>
            <person name="Maurya A.K."/>
            <person name="Lian M.M."/>
            <person name="Swann J.B."/>
            <person name="Ohta Y."/>
            <person name="Flajnik M.F."/>
            <person name="Sutoh Y."/>
            <person name="Kasahara M."/>
            <person name="Hoon S."/>
            <person name="Gangu V."/>
            <person name="Roy S.W."/>
            <person name="Irimia M."/>
            <person name="Korzh V."/>
            <person name="Kondrychyn I."/>
            <person name="Lim Z.W."/>
            <person name="Tay B.H."/>
            <person name="Tohari S."/>
            <person name="Kong K.W."/>
            <person name="Ho S."/>
            <person name="Lorente-Galdos B."/>
            <person name="Quilez J."/>
            <person name="Marques-Bonet T."/>
            <person name="Raney B.J."/>
            <person name="Ingham P.W."/>
            <person name="Tay A."/>
            <person name="Hillier L.W."/>
            <person name="Minx P."/>
            <person name="Boehm T."/>
            <person name="Wilson R.K."/>
            <person name="Brenner S."/>
            <person name="Warren W.C."/>
        </authorList>
    </citation>
    <scope>NUCLEOTIDE SEQUENCE [LARGE SCALE GENOMIC DNA]</scope>
</reference>